<dbReference type="InterPro" id="IPR027417">
    <property type="entry name" value="P-loop_NTPase"/>
</dbReference>
<reference evidence="3" key="2">
    <citation type="submission" date="2023-05" db="EMBL/GenBank/DDBJ databases">
        <authorList>
            <consortium name="Lawrence Berkeley National Laboratory"/>
            <person name="Steindorff A."/>
            <person name="Hensen N."/>
            <person name="Bonometti L."/>
            <person name="Westerberg I."/>
            <person name="Brannstrom I.O."/>
            <person name="Guillou S."/>
            <person name="Cros-Aarteil S."/>
            <person name="Calhoun S."/>
            <person name="Haridas S."/>
            <person name="Kuo A."/>
            <person name="Mondo S."/>
            <person name="Pangilinan J."/>
            <person name="Riley R."/>
            <person name="Labutti K."/>
            <person name="Andreopoulos B."/>
            <person name="Lipzen A."/>
            <person name="Chen C."/>
            <person name="Yanf M."/>
            <person name="Daum C."/>
            <person name="Ng V."/>
            <person name="Clum A."/>
            <person name="Ohm R."/>
            <person name="Martin F."/>
            <person name="Silar P."/>
            <person name="Natvig D."/>
            <person name="Lalanne C."/>
            <person name="Gautier V."/>
            <person name="Ament-Velasquez S.L."/>
            <person name="Kruys A."/>
            <person name="Hutchinson M.I."/>
            <person name="Powell A.J."/>
            <person name="Barry K."/>
            <person name="Miller A.N."/>
            <person name="Grigoriev I.V."/>
            <person name="Debuchy R."/>
            <person name="Gladieux P."/>
            <person name="Thoren M.H."/>
            <person name="Johannesson H."/>
        </authorList>
    </citation>
    <scope>NUCLEOTIDE SEQUENCE</scope>
    <source>
        <strain evidence="3">CBS 103.79</strain>
    </source>
</reference>
<dbReference type="GO" id="GO:0051231">
    <property type="term" value="P:spindle elongation"/>
    <property type="evidence" value="ECO:0007669"/>
    <property type="project" value="TreeGrafter"/>
</dbReference>
<feature type="binding site" evidence="1">
    <location>
        <begin position="133"/>
        <end position="140"/>
    </location>
    <ligand>
        <name>ATP</name>
        <dbReference type="ChEBI" id="CHEBI:30616"/>
    </ligand>
</feature>
<sequence length="615" mass="66756">MEPRSDQFIIDNAERYKRLVAAFKPSKSDAKGDGSTTAASGEIVVSARVRPMLEEELAQGFPSGIHIRGKTNIIDLHALKQPVRGLPTITSSSYAVDRVFGPDSTSSEIYESLVKPLVPWAWSGGVSTLFAYGQTGSGKTYTVSALERFVAETLMDGSMEGERLINVSIIELAGQTAYDLLNARKQISILEDSLGTTQMAGALEHRVSDKETFLSYIEAAASLRRTAPTLKNDSSSRSHAICRIRFENPDLPAADDGLLYLIDLAGSEAARDKAVHDATRMKEAREINTSLSVLKDCIRGRALADADAYSGRAAAAKKPAYVPFRQSTLTKTLKHVFDPASARSCKTVVVACVNPCLADLGASKNTLRYAELLRAVVPKTKAAEYSPTAPATWNNEQLCDWIRRNSGTPPINPSLLAPTETGPQLLRLPLPEFLSRCLKTALVIPDQAQAFQAKFWKLHVDAASKPAPAPTTATPTSALVRLALLDSSADPEPDAGSIPFRERIRPGMVVRWTPREEYASFVVGGKERKGMAVVLCPAGAVGGRVRDFRGVVVNDGEEGKEEEGGRYLCAMVAPSLLPGSYGVSLWRQAVVAVEEMEAEVLMEWDEATRYYYMTV</sequence>
<keyword evidence="4" id="KW-1185">Reference proteome</keyword>
<keyword evidence="1" id="KW-0505">Motor protein</keyword>
<dbReference type="Pfam" id="PF00225">
    <property type="entry name" value="Kinesin"/>
    <property type="match status" value="1"/>
</dbReference>
<dbReference type="SUPFAM" id="SSF52540">
    <property type="entry name" value="P-loop containing nucleoside triphosphate hydrolases"/>
    <property type="match status" value="1"/>
</dbReference>
<evidence type="ECO:0000256" key="1">
    <source>
        <dbReference type="PROSITE-ProRule" id="PRU00283"/>
    </source>
</evidence>
<comment type="caution">
    <text evidence="3">The sequence shown here is derived from an EMBL/GenBank/DDBJ whole genome shotgun (WGS) entry which is preliminary data.</text>
</comment>
<dbReference type="GO" id="GO:0008017">
    <property type="term" value="F:microtubule binding"/>
    <property type="evidence" value="ECO:0007669"/>
    <property type="project" value="InterPro"/>
</dbReference>
<proteinExistence type="inferred from homology"/>
<reference evidence="3" key="1">
    <citation type="journal article" date="2023" name="Mol. Phylogenet. Evol.">
        <title>Genome-scale phylogeny and comparative genomics of the fungal order Sordariales.</title>
        <authorList>
            <person name="Hensen N."/>
            <person name="Bonometti L."/>
            <person name="Westerberg I."/>
            <person name="Brannstrom I.O."/>
            <person name="Guillou S."/>
            <person name="Cros-Aarteil S."/>
            <person name="Calhoun S."/>
            <person name="Haridas S."/>
            <person name="Kuo A."/>
            <person name="Mondo S."/>
            <person name="Pangilinan J."/>
            <person name="Riley R."/>
            <person name="LaButti K."/>
            <person name="Andreopoulos B."/>
            <person name="Lipzen A."/>
            <person name="Chen C."/>
            <person name="Yan M."/>
            <person name="Daum C."/>
            <person name="Ng V."/>
            <person name="Clum A."/>
            <person name="Steindorff A."/>
            <person name="Ohm R.A."/>
            <person name="Martin F."/>
            <person name="Silar P."/>
            <person name="Natvig D.O."/>
            <person name="Lalanne C."/>
            <person name="Gautier V."/>
            <person name="Ament-Velasquez S.L."/>
            <person name="Kruys A."/>
            <person name="Hutchinson M.I."/>
            <person name="Powell A.J."/>
            <person name="Barry K."/>
            <person name="Miller A.N."/>
            <person name="Grigoriev I.V."/>
            <person name="Debuchy R."/>
            <person name="Gladieux P."/>
            <person name="Hiltunen Thoren M."/>
            <person name="Johannesson H."/>
        </authorList>
    </citation>
    <scope>NUCLEOTIDE SEQUENCE</scope>
    <source>
        <strain evidence="3">CBS 103.79</strain>
    </source>
</reference>
<dbReference type="EMBL" id="MU855507">
    <property type="protein sequence ID" value="KAK3902481.1"/>
    <property type="molecule type" value="Genomic_DNA"/>
</dbReference>
<dbReference type="GO" id="GO:0007018">
    <property type="term" value="P:microtubule-based movement"/>
    <property type="evidence" value="ECO:0007669"/>
    <property type="project" value="InterPro"/>
</dbReference>
<dbReference type="GO" id="GO:0005875">
    <property type="term" value="C:microtubule associated complex"/>
    <property type="evidence" value="ECO:0007669"/>
    <property type="project" value="TreeGrafter"/>
</dbReference>
<evidence type="ECO:0000313" key="3">
    <source>
        <dbReference type="EMBL" id="KAK3902481.1"/>
    </source>
</evidence>
<keyword evidence="1" id="KW-0547">Nucleotide-binding</keyword>
<dbReference type="AlphaFoldDB" id="A0AAN6RUE7"/>
<keyword evidence="1" id="KW-0067">ATP-binding</keyword>
<dbReference type="Gene3D" id="3.40.850.10">
    <property type="entry name" value="Kinesin motor domain"/>
    <property type="match status" value="1"/>
</dbReference>
<protein>
    <submittedName>
        <fullName evidence="3">Kinesin-like protein Klp59C</fullName>
    </submittedName>
</protein>
<gene>
    <name evidence="3" type="ORF">C8A05DRAFT_15462</name>
</gene>
<dbReference type="GO" id="GO:0003777">
    <property type="term" value="F:microtubule motor activity"/>
    <property type="evidence" value="ECO:0007669"/>
    <property type="project" value="InterPro"/>
</dbReference>
<organism evidence="3 4">
    <name type="scientific">Staphylotrichum tortipilum</name>
    <dbReference type="NCBI Taxonomy" id="2831512"/>
    <lineage>
        <taxon>Eukaryota</taxon>
        <taxon>Fungi</taxon>
        <taxon>Dikarya</taxon>
        <taxon>Ascomycota</taxon>
        <taxon>Pezizomycotina</taxon>
        <taxon>Sordariomycetes</taxon>
        <taxon>Sordariomycetidae</taxon>
        <taxon>Sordariales</taxon>
        <taxon>Chaetomiaceae</taxon>
        <taxon>Staphylotrichum</taxon>
    </lineage>
</organism>
<name>A0AAN6RUE7_9PEZI</name>
<dbReference type="Proteomes" id="UP001303889">
    <property type="component" value="Unassembled WGS sequence"/>
</dbReference>
<dbReference type="PRINTS" id="PR00380">
    <property type="entry name" value="KINESINHEAVY"/>
</dbReference>
<feature type="domain" description="Kinesin motor" evidence="2">
    <location>
        <begin position="42"/>
        <end position="376"/>
    </location>
</feature>
<dbReference type="InterPro" id="IPR001752">
    <property type="entry name" value="Kinesin_motor_dom"/>
</dbReference>
<evidence type="ECO:0000259" key="2">
    <source>
        <dbReference type="PROSITE" id="PS50067"/>
    </source>
</evidence>
<dbReference type="GO" id="GO:0007052">
    <property type="term" value="P:mitotic spindle organization"/>
    <property type="evidence" value="ECO:0007669"/>
    <property type="project" value="TreeGrafter"/>
</dbReference>
<dbReference type="InterPro" id="IPR036961">
    <property type="entry name" value="Kinesin_motor_dom_sf"/>
</dbReference>
<dbReference type="SMART" id="SM00129">
    <property type="entry name" value="KISc"/>
    <property type="match status" value="1"/>
</dbReference>
<dbReference type="PROSITE" id="PS50067">
    <property type="entry name" value="KINESIN_MOTOR_2"/>
    <property type="match status" value="1"/>
</dbReference>
<evidence type="ECO:0000313" key="4">
    <source>
        <dbReference type="Proteomes" id="UP001303889"/>
    </source>
</evidence>
<dbReference type="InterPro" id="IPR027640">
    <property type="entry name" value="Kinesin-like_fam"/>
</dbReference>
<dbReference type="GO" id="GO:0005524">
    <property type="term" value="F:ATP binding"/>
    <property type="evidence" value="ECO:0007669"/>
    <property type="project" value="UniProtKB-UniRule"/>
</dbReference>
<dbReference type="PANTHER" id="PTHR47969">
    <property type="entry name" value="CHROMOSOME-ASSOCIATED KINESIN KIF4A-RELATED"/>
    <property type="match status" value="1"/>
</dbReference>
<comment type="similarity">
    <text evidence="1">Belongs to the TRAFAC class myosin-kinesin ATPase superfamily. Kinesin family.</text>
</comment>
<accession>A0AAN6RUE7</accession>
<dbReference type="PANTHER" id="PTHR47969:SF9">
    <property type="entry name" value="KINESIN-LIKE PROTEIN"/>
    <property type="match status" value="1"/>
</dbReference>